<evidence type="ECO:0000256" key="2">
    <source>
        <dbReference type="ARBA" id="ARBA00022490"/>
    </source>
</evidence>
<keyword evidence="5 8" id="KW-0479">Metal-binding</keyword>
<dbReference type="InterPro" id="IPR003029">
    <property type="entry name" value="S1_domain"/>
</dbReference>
<reference evidence="10 11" key="1">
    <citation type="journal article" date="2019" name="Int. J. Syst. Evol. Microbiol.">
        <title>The Global Catalogue of Microorganisms (GCM) 10K type strain sequencing project: providing services to taxonomists for standard genome sequencing and annotation.</title>
        <authorList>
            <consortium name="The Broad Institute Genomics Platform"/>
            <consortium name="The Broad Institute Genome Sequencing Center for Infectious Disease"/>
            <person name="Wu L."/>
            <person name="Ma J."/>
        </authorList>
    </citation>
    <scope>NUCLEOTIDE SEQUENCE [LARGE SCALE GENOMIC DNA]</scope>
    <source>
        <strain evidence="10 11">JCM 15309</strain>
    </source>
</reference>
<protein>
    <recommendedName>
        <fullName evidence="8">Polyribonucleotide nucleotidyltransferase</fullName>
        <ecNumber evidence="8">2.7.7.8</ecNumber>
    </recommendedName>
    <alternativeName>
        <fullName evidence="8">Polynucleotide phosphorylase</fullName>
        <shortName evidence="8">PNPase</shortName>
    </alternativeName>
</protein>
<dbReference type="Pfam" id="PF00575">
    <property type="entry name" value="S1"/>
    <property type="match status" value="1"/>
</dbReference>
<sequence>MTEPVISAVETVLDNGKFGKRTVKFETGLLARQAAGSVTAYLDDETMLLSATTVSKQPKDHFDFFPLTIDVEERMYAVGQIPGSFFRSEGRPGEDAILTCRLIDRPLRPTFKKGLRNEVQVVITVLALDPNQPYDVLAINAASMSTQLSGLPFSGPVGGTRVALIDGQWVAFPTHGQLEDAVFDMVVAGRVTETGDVAIMMVEAEAPEQAWDLIQGGAQAPTEAIVAAGLDAAKPFIKQLCEAQAELAKQAAKPVADYPVFLDYEDDVLAAVEAAVGQDVRDLYSVSGDRERVLSKQERDEEGDKIKLALLEKIGTDFEGREGEIGAAFRSVTKQAIRTQVLRDKVRIDGRGLADIRPLHAEVDVIPRVHGSALFERGETQILGVTTLNMLKMEQQLDTLSPEKSRRYMHKYVFPPFSTGETGRVGSPKRREVGHGALARRALLPVLPAREEFPYAIRQLSEAMGSNGSTSMGSVCASTMSLLQAGVPLKAPVAGIAMGLISGEVDGETKYVALTDILGAEDAFGDMDFKVAGTSEFVTALQLDTKLDGIPASVLASALNQAKDARLAILEVMGEAISGPEEMASTAPRVISVKVPVDKIGEVIGPKGKVINQIQEDTGATISIEDDGTVYIGATDGASADAARAAVNAIANPTMPEIGERYLGTVVKTTNFGAFVSLLPGKDGLLHITKLRALNDGKRVESVEDVVEVGQKIQVQIVEIDDRGKLSLAPVVEETEASAESADEVVETEE</sequence>
<keyword evidence="2 8" id="KW-0963">Cytoplasm</keyword>
<dbReference type="CDD" id="cd02393">
    <property type="entry name" value="KH-I_PNPase"/>
    <property type="match status" value="1"/>
</dbReference>
<keyword evidence="6 8" id="KW-0460">Magnesium</keyword>
<evidence type="ECO:0000259" key="9">
    <source>
        <dbReference type="PROSITE" id="PS50126"/>
    </source>
</evidence>
<comment type="catalytic activity">
    <reaction evidence="8">
        <text>RNA(n+1) + phosphate = RNA(n) + a ribonucleoside 5'-diphosphate</text>
        <dbReference type="Rhea" id="RHEA:22096"/>
        <dbReference type="Rhea" id="RHEA-COMP:14527"/>
        <dbReference type="Rhea" id="RHEA-COMP:17342"/>
        <dbReference type="ChEBI" id="CHEBI:43474"/>
        <dbReference type="ChEBI" id="CHEBI:57930"/>
        <dbReference type="ChEBI" id="CHEBI:140395"/>
        <dbReference type="EC" id="2.7.7.8"/>
    </reaction>
</comment>
<evidence type="ECO:0000256" key="7">
    <source>
        <dbReference type="ARBA" id="ARBA00022884"/>
    </source>
</evidence>
<dbReference type="EMBL" id="BAAAPB010000002">
    <property type="protein sequence ID" value="GAA1962234.1"/>
    <property type="molecule type" value="Genomic_DNA"/>
</dbReference>
<evidence type="ECO:0000256" key="5">
    <source>
        <dbReference type="ARBA" id="ARBA00022723"/>
    </source>
</evidence>
<dbReference type="InterPro" id="IPR014069">
    <property type="entry name" value="GPSI/PNP"/>
</dbReference>
<dbReference type="SMART" id="SM00316">
    <property type="entry name" value="S1"/>
    <property type="match status" value="1"/>
</dbReference>
<comment type="caution">
    <text evidence="10">The sequence shown here is derived from an EMBL/GenBank/DDBJ whole genome shotgun (WGS) entry which is preliminary data.</text>
</comment>
<feature type="domain" description="S1 motif" evidence="9">
    <location>
        <begin position="659"/>
        <end position="731"/>
    </location>
</feature>
<dbReference type="CDD" id="cd11364">
    <property type="entry name" value="RNase_PH_PNPase_2"/>
    <property type="match status" value="1"/>
</dbReference>
<feature type="binding site" evidence="8">
    <location>
        <position position="528"/>
    </location>
    <ligand>
        <name>Mg(2+)</name>
        <dbReference type="ChEBI" id="CHEBI:18420"/>
    </ligand>
</feature>
<dbReference type="RefSeq" id="WP_344044927.1">
    <property type="nucleotide sequence ID" value="NZ_BAAAPB010000002.1"/>
</dbReference>
<dbReference type="InterPro" id="IPR004088">
    <property type="entry name" value="KH_dom_type_1"/>
</dbReference>
<comment type="similarity">
    <text evidence="1 8">Belongs to the polyribonucleotide nucleotidyltransferase family.</text>
</comment>
<dbReference type="Pfam" id="PF00013">
    <property type="entry name" value="KH_1"/>
    <property type="match status" value="1"/>
</dbReference>
<keyword evidence="4 8" id="KW-0548">Nucleotidyltransferase</keyword>
<dbReference type="SUPFAM" id="SSF55666">
    <property type="entry name" value="Ribonuclease PH domain 2-like"/>
    <property type="match status" value="2"/>
</dbReference>
<organism evidence="10 11">
    <name type="scientific">Nocardioides panacihumi</name>
    <dbReference type="NCBI Taxonomy" id="400774"/>
    <lineage>
        <taxon>Bacteria</taxon>
        <taxon>Bacillati</taxon>
        <taxon>Actinomycetota</taxon>
        <taxon>Actinomycetes</taxon>
        <taxon>Propionibacteriales</taxon>
        <taxon>Nocardioidaceae</taxon>
        <taxon>Nocardioides</taxon>
    </lineage>
</organism>
<dbReference type="Gene3D" id="3.30.1370.10">
    <property type="entry name" value="K Homology domain, type 1"/>
    <property type="match status" value="1"/>
</dbReference>
<dbReference type="SUPFAM" id="SSF54211">
    <property type="entry name" value="Ribosomal protein S5 domain 2-like"/>
    <property type="match status" value="2"/>
</dbReference>
<dbReference type="Pfam" id="PF03725">
    <property type="entry name" value="RNase_PH_C"/>
    <property type="match status" value="1"/>
</dbReference>
<dbReference type="PANTHER" id="PTHR11252:SF0">
    <property type="entry name" value="POLYRIBONUCLEOTIDE NUCLEOTIDYLTRANSFERASE 1, MITOCHONDRIAL"/>
    <property type="match status" value="1"/>
</dbReference>
<evidence type="ECO:0000256" key="4">
    <source>
        <dbReference type="ARBA" id="ARBA00022695"/>
    </source>
</evidence>
<dbReference type="InterPro" id="IPR012340">
    <property type="entry name" value="NA-bd_OB-fold"/>
</dbReference>
<evidence type="ECO:0000313" key="10">
    <source>
        <dbReference type="EMBL" id="GAA1962234.1"/>
    </source>
</evidence>
<evidence type="ECO:0000256" key="6">
    <source>
        <dbReference type="ARBA" id="ARBA00022842"/>
    </source>
</evidence>
<dbReference type="NCBIfam" id="TIGR02696">
    <property type="entry name" value="pppGpp_PNP"/>
    <property type="match status" value="1"/>
</dbReference>
<proteinExistence type="inferred from homology"/>
<dbReference type="InterPro" id="IPR036612">
    <property type="entry name" value="KH_dom_type_1_sf"/>
</dbReference>
<accession>A0ABN2R200</accession>
<dbReference type="Pfam" id="PF03726">
    <property type="entry name" value="PNPase"/>
    <property type="match status" value="1"/>
</dbReference>
<name>A0ABN2R200_9ACTN</name>
<dbReference type="InterPro" id="IPR015847">
    <property type="entry name" value="ExoRNase_PH_dom2"/>
</dbReference>
<dbReference type="InterPro" id="IPR020568">
    <property type="entry name" value="Ribosomal_Su5_D2-typ_SF"/>
</dbReference>
<dbReference type="InterPro" id="IPR012162">
    <property type="entry name" value="PNPase"/>
</dbReference>
<comment type="cofactor">
    <cofactor evidence="8">
        <name>Mg(2+)</name>
        <dbReference type="ChEBI" id="CHEBI:18420"/>
    </cofactor>
</comment>
<dbReference type="PROSITE" id="PS50126">
    <property type="entry name" value="S1"/>
    <property type="match status" value="1"/>
</dbReference>
<dbReference type="InterPro" id="IPR036345">
    <property type="entry name" value="ExoRNase_PH_dom2_sf"/>
</dbReference>
<dbReference type="InterPro" id="IPR001247">
    <property type="entry name" value="ExoRNase_PH_dom1"/>
</dbReference>
<dbReference type="InterPro" id="IPR004087">
    <property type="entry name" value="KH_dom"/>
</dbReference>
<dbReference type="SUPFAM" id="SSF46915">
    <property type="entry name" value="Polynucleotide phosphorylase/guanosine pentaphosphate synthase (PNPase/GPSI), domain 3"/>
    <property type="match status" value="1"/>
</dbReference>
<dbReference type="PIRSF" id="PIRSF005499">
    <property type="entry name" value="PNPase"/>
    <property type="match status" value="1"/>
</dbReference>
<dbReference type="InterPro" id="IPR027408">
    <property type="entry name" value="PNPase/RNase_PH_dom_sf"/>
</dbReference>
<keyword evidence="11" id="KW-1185">Reference proteome</keyword>
<dbReference type="InterPro" id="IPR015848">
    <property type="entry name" value="PNPase_PH_RNA-bd_bac/org-type"/>
</dbReference>
<evidence type="ECO:0000313" key="11">
    <source>
        <dbReference type="Proteomes" id="UP001500571"/>
    </source>
</evidence>
<dbReference type="SUPFAM" id="SSF54791">
    <property type="entry name" value="Eukaryotic type KH-domain (KH-domain type I)"/>
    <property type="match status" value="1"/>
</dbReference>
<dbReference type="PROSITE" id="PS50084">
    <property type="entry name" value="KH_TYPE_1"/>
    <property type="match status" value="1"/>
</dbReference>
<evidence type="ECO:0000256" key="8">
    <source>
        <dbReference type="HAMAP-Rule" id="MF_01595"/>
    </source>
</evidence>
<feature type="binding site" evidence="8">
    <location>
        <position position="522"/>
    </location>
    <ligand>
        <name>Mg(2+)</name>
        <dbReference type="ChEBI" id="CHEBI:18420"/>
    </ligand>
</feature>
<dbReference type="Gene3D" id="2.40.50.140">
    <property type="entry name" value="Nucleic acid-binding proteins"/>
    <property type="match status" value="1"/>
</dbReference>
<gene>
    <name evidence="8" type="primary">pnp</name>
    <name evidence="10" type="ORF">GCM10009798_22500</name>
</gene>
<dbReference type="Gene3D" id="3.30.230.70">
    <property type="entry name" value="GHMP Kinase, N-terminal domain"/>
    <property type="match status" value="2"/>
</dbReference>
<dbReference type="NCBIfam" id="NF008805">
    <property type="entry name" value="PRK11824.1"/>
    <property type="match status" value="1"/>
</dbReference>
<dbReference type="Pfam" id="PF01138">
    <property type="entry name" value="RNase_PH"/>
    <property type="match status" value="2"/>
</dbReference>
<dbReference type="PANTHER" id="PTHR11252">
    <property type="entry name" value="POLYRIBONUCLEOTIDE NUCLEOTIDYLTRANSFERASE"/>
    <property type="match status" value="1"/>
</dbReference>
<dbReference type="SMART" id="SM00322">
    <property type="entry name" value="KH"/>
    <property type="match status" value="1"/>
</dbReference>
<keyword evidence="7 8" id="KW-0694">RNA-binding</keyword>
<comment type="subcellular location">
    <subcellularLocation>
        <location evidence="8">Cytoplasm</location>
    </subcellularLocation>
</comment>
<dbReference type="HAMAP" id="MF_01595">
    <property type="entry name" value="PNPase"/>
    <property type="match status" value="1"/>
</dbReference>
<dbReference type="Proteomes" id="UP001500571">
    <property type="component" value="Unassembled WGS sequence"/>
</dbReference>
<keyword evidence="3 8" id="KW-0808">Transferase</keyword>
<dbReference type="InterPro" id="IPR036456">
    <property type="entry name" value="PNPase_PH_RNA-bd_sf"/>
</dbReference>
<dbReference type="NCBIfam" id="TIGR03591">
    <property type="entry name" value="polynuc_phos"/>
    <property type="match status" value="1"/>
</dbReference>
<comment type="function">
    <text evidence="8">Involved in mRNA degradation. Catalyzes the phosphorolysis of single-stranded polyribonucleotides processively in the 3'- to 5'-direction.</text>
</comment>
<evidence type="ECO:0000256" key="3">
    <source>
        <dbReference type="ARBA" id="ARBA00022679"/>
    </source>
</evidence>
<evidence type="ECO:0000256" key="1">
    <source>
        <dbReference type="ARBA" id="ARBA00007404"/>
    </source>
</evidence>
<dbReference type="SUPFAM" id="SSF50249">
    <property type="entry name" value="Nucleic acid-binding proteins"/>
    <property type="match status" value="1"/>
</dbReference>
<dbReference type="EC" id="2.7.7.8" evidence="8"/>